<keyword evidence="4" id="KW-0547">Nucleotide-binding</keyword>
<dbReference type="FunFam" id="1.10.510.10:FF:000021">
    <property type="entry name" value="Serine/threonine protein kinase"/>
    <property type="match status" value="1"/>
</dbReference>
<dbReference type="GO" id="GO:0005524">
    <property type="term" value="F:ATP binding"/>
    <property type="evidence" value="ECO:0007669"/>
    <property type="project" value="UniProtKB-KW"/>
</dbReference>
<dbReference type="PROSITE" id="PS50011">
    <property type="entry name" value="PROTEIN_KINASE_DOM"/>
    <property type="match status" value="1"/>
</dbReference>
<evidence type="ECO:0000256" key="6">
    <source>
        <dbReference type="ARBA" id="ARBA00022840"/>
    </source>
</evidence>
<evidence type="ECO:0000256" key="1">
    <source>
        <dbReference type="ARBA" id="ARBA00012513"/>
    </source>
</evidence>
<keyword evidence="7" id="KW-1133">Transmembrane helix</keyword>
<organism evidence="9 10">
    <name type="scientific">Gemmatirosa kalamazoonensis</name>
    <dbReference type="NCBI Taxonomy" id="861299"/>
    <lineage>
        <taxon>Bacteria</taxon>
        <taxon>Pseudomonadati</taxon>
        <taxon>Gemmatimonadota</taxon>
        <taxon>Gemmatimonadia</taxon>
        <taxon>Gemmatimonadales</taxon>
        <taxon>Gemmatimonadaceae</taxon>
        <taxon>Gemmatirosa</taxon>
    </lineage>
</organism>
<keyword evidence="3" id="KW-0808">Transferase</keyword>
<accession>W0RD05</accession>
<gene>
    <name evidence="9" type="ORF">J421_0785</name>
</gene>
<feature type="domain" description="Protein kinase" evidence="8">
    <location>
        <begin position="20"/>
        <end position="287"/>
    </location>
</feature>
<keyword evidence="5 9" id="KW-0418">Kinase</keyword>
<dbReference type="Gene3D" id="1.10.510.10">
    <property type="entry name" value="Transferase(Phosphotransferase) domain 1"/>
    <property type="match status" value="1"/>
</dbReference>
<dbReference type="eggNOG" id="COG0515">
    <property type="taxonomic scope" value="Bacteria"/>
</dbReference>
<dbReference type="STRING" id="861299.J421_0785"/>
<dbReference type="EMBL" id="CP007128">
    <property type="protein sequence ID" value="AHG88322.1"/>
    <property type="molecule type" value="Genomic_DNA"/>
</dbReference>
<dbReference type="PANTHER" id="PTHR43289">
    <property type="entry name" value="MITOGEN-ACTIVATED PROTEIN KINASE KINASE KINASE 20-RELATED"/>
    <property type="match status" value="1"/>
</dbReference>
<keyword evidence="6" id="KW-0067">ATP-binding</keyword>
<dbReference type="PROSITE" id="PS00108">
    <property type="entry name" value="PROTEIN_KINASE_ST"/>
    <property type="match status" value="1"/>
</dbReference>
<keyword evidence="7" id="KW-0472">Membrane</keyword>
<dbReference type="CDD" id="cd14014">
    <property type="entry name" value="STKc_PknB_like"/>
    <property type="match status" value="1"/>
</dbReference>
<reference evidence="9 10" key="1">
    <citation type="journal article" date="2014" name="Genome Announc.">
        <title>Genome Sequence and Methylome of Soil Bacterium Gemmatirosa kalamazoonensis KBS708T, a Member of the Rarely Cultivated Gemmatimonadetes Phylum.</title>
        <authorList>
            <person name="Debruyn J.M."/>
            <person name="Radosevich M."/>
            <person name="Wommack K.E."/>
            <person name="Polson S.W."/>
            <person name="Hauser L.J."/>
            <person name="Fawaz M.N."/>
            <person name="Korlach J."/>
            <person name="Tsai Y.C."/>
        </authorList>
    </citation>
    <scope>NUCLEOTIDE SEQUENCE [LARGE SCALE GENOMIC DNA]</scope>
    <source>
        <strain evidence="9 10">KBS708</strain>
    </source>
</reference>
<dbReference type="PANTHER" id="PTHR43289:SF30">
    <property type="entry name" value="NON-SPECIFIC SERINE_THREONINE PROTEIN KINASE"/>
    <property type="match status" value="1"/>
</dbReference>
<evidence type="ECO:0000256" key="5">
    <source>
        <dbReference type="ARBA" id="ARBA00022777"/>
    </source>
</evidence>
<dbReference type="Proteomes" id="UP000019151">
    <property type="component" value="Chromosome"/>
</dbReference>
<dbReference type="InterPro" id="IPR000719">
    <property type="entry name" value="Prot_kinase_dom"/>
</dbReference>
<protein>
    <recommendedName>
        <fullName evidence="1">non-specific serine/threonine protein kinase</fullName>
        <ecNumber evidence="1">2.7.11.1</ecNumber>
    </recommendedName>
</protein>
<dbReference type="InterPro" id="IPR008271">
    <property type="entry name" value="Ser/Thr_kinase_AS"/>
</dbReference>
<keyword evidence="10" id="KW-1185">Reference proteome</keyword>
<evidence type="ECO:0000313" key="10">
    <source>
        <dbReference type="Proteomes" id="UP000019151"/>
    </source>
</evidence>
<dbReference type="SUPFAM" id="SSF56112">
    <property type="entry name" value="Protein kinase-like (PK-like)"/>
    <property type="match status" value="1"/>
</dbReference>
<evidence type="ECO:0000313" key="9">
    <source>
        <dbReference type="EMBL" id="AHG88322.1"/>
    </source>
</evidence>
<feature type="transmembrane region" description="Helical" evidence="7">
    <location>
        <begin position="320"/>
        <end position="340"/>
    </location>
</feature>
<sequence length="343" mass="36371">MTSFRAQLRDRLQEALGERYTVDRELRGAGMSRVFVATETTLGRSVVVKVLPPEMSGGLSGARFRREVQLIAQLRHPHVVPLLTAGEHRRLLYYTMPLVEGESLRARIDREGAFPLTPAVKLLREIADALAYAHGRGIVHRDLKPDNILIADGHAHVVDFGIAKAVAASHDGGASEGRPFTSAGVALGTPSYMSPEQAAADPSVDHRADLYALGVLAYEILAGRHPFAGRAPQAMLAAHVTEKPEPVARRRADLPNALAALVGRLLEKRPTDRPQSAAEVIQALDAIPLGATQEAPAASAAAPSAATAPERAAAGGVGPWLVVALCVATLALGLALGLWFGRR</sequence>
<dbReference type="AlphaFoldDB" id="W0RD05"/>
<dbReference type="OrthoDB" id="9762169at2"/>
<name>W0RD05_9BACT</name>
<evidence type="ECO:0000256" key="7">
    <source>
        <dbReference type="SAM" id="Phobius"/>
    </source>
</evidence>
<evidence type="ECO:0000259" key="8">
    <source>
        <dbReference type="PROSITE" id="PS50011"/>
    </source>
</evidence>
<dbReference type="EC" id="2.7.11.1" evidence="1"/>
<dbReference type="InterPro" id="IPR011009">
    <property type="entry name" value="Kinase-like_dom_sf"/>
</dbReference>
<dbReference type="Pfam" id="PF00069">
    <property type="entry name" value="Pkinase"/>
    <property type="match status" value="1"/>
</dbReference>
<dbReference type="InParanoid" id="W0RD05"/>
<keyword evidence="2" id="KW-0723">Serine/threonine-protein kinase</keyword>
<dbReference type="HOGENOM" id="CLU_000288_63_44_0"/>
<dbReference type="RefSeq" id="WP_025409867.1">
    <property type="nucleotide sequence ID" value="NZ_CP007128.1"/>
</dbReference>
<dbReference type="SMART" id="SM00220">
    <property type="entry name" value="S_TKc"/>
    <property type="match status" value="1"/>
</dbReference>
<proteinExistence type="predicted"/>
<evidence type="ECO:0000256" key="2">
    <source>
        <dbReference type="ARBA" id="ARBA00022527"/>
    </source>
</evidence>
<evidence type="ECO:0000256" key="4">
    <source>
        <dbReference type="ARBA" id="ARBA00022741"/>
    </source>
</evidence>
<evidence type="ECO:0000256" key="3">
    <source>
        <dbReference type="ARBA" id="ARBA00022679"/>
    </source>
</evidence>
<dbReference type="GO" id="GO:0004674">
    <property type="term" value="F:protein serine/threonine kinase activity"/>
    <property type="evidence" value="ECO:0007669"/>
    <property type="project" value="UniProtKB-KW"/>
</dbReference>
<dbReference type="KEGG" id="gba:J421_0785"/>
<keyword evidence="7" id="KW-0812">Transmembrane</keyword>
<dbReference type="Gene3D" id="3.30.200.20">
    <property type="entry name" value="Phosphorylase Kinase, domain 1"/>
    <property type="match status" value="1"/>
</dbReference>